<evidence type="ECO:0000256" key="1">
    <source>
        <dbReference type="ARBA" id="ARBA00004173"/>
    </source>
</evidence>
<evidence type="ECO:0000313" key="9">
    <source>
        <dbReference type="EMBL" id="KAG8593551.1"/>
    </source>
</evidence>
<dbReference type="AlphaFoldDB" id="A0AAV7D9Z9"/>
<evidence type="ECO:0000313" key="10">
    <source>
        <dbReference type="Proteomes" id="UP000824782"/>
    </source>
</evidence>
<dbReference type="GO" id="GO:1990904">
    <property type="term" value="C:ribonucleoprotein complex"/>
    <property type="evidence" value="ECO:0007669"/>
    <property type="project" value="UniProtKB-KW"/>
</dbReference>
<accession>A0AAV7D9Z9</accession>
<dbReference type="InterPro" id="IPR016095">
    <property type="entry name" value="Ribosomal_uL1_3-a/b-sand"/>
</dbReference>
<organism evidence="9 10">
    <name type="scientific">Engystomops pustulosus</name>
    <name type="common">Tungara frog</name>
    <name type="synonym">Physalaemus pustulosus</name>
    <dbReference type="NCBI Taxonomy" id="76066"/>
    <lineage>
        <taxon>Eukaryota</taxon>
        <taxon>Metazoa</taxon>
        <taxon>Chordata</taxon>
        <taxon>Craniata</taxon>
        <taxon>Vertebrata</taxon>
        <taxon>Euteleostomi</taxon>
        <taxon>Amphibia</taxon>
        <taxon>Batrachia</taxon>
        <taxon>Anura</taxon>
        <taxon>Neobatrachia</taxon>
        <taxon>Hyloidea</taxon>
        <taxon>Leptodactylidae</taxon>
        <taxon>Leiuperinae</taxon>
        <taxon>Engystomops</taxon>
    </lineage>
</organism>
<comment type="subcellular location">
    <subcellularLocation>
        <location evidence="1">Mitochondrion</location>
    </subcellularLocation>
</comment>
<gene>
    <name evidence="9" type="ORF">GDO81_000871</name>
</gene>
<name>A0AAV7D9Z9_ENGPU</name>
<dbReference type="Gene3D" id="3.30.190.20">
    <property type="match status" value="1"/>
</dbReference>
<proteinExistence type="inferred from homology"/>
<evidence type="ECO:0000256" key="6">
    <source>
        <dbReference type="ARBA" id="ARBA00023274"/>
    </source>
</evidence>
<dbReference type="Proteomes" id="UP000824782">
    <property type="component" value="Unassembled WGS sequence"/>
</dbReference>
<dbReference type="EMBL" id="WNYA01000001">
    <property type="protein sequence ID" value="KAG8593551.1"/>
    <property type="molecule type" value="Genomic_DNA"/>
</dbReference>
<evidence type="ECO:0000256" key="4">
    <source>
        <dbReference type="ARBA" id="ARBA00022980"/>
    </source>
</evidence>
<dbReference type="InterPro" id="IPR028364">
    <property type="entry name" value="Ribosomal_uL1/biogenesis"/>
</dbReference>
<evidence type="ECO:0000256" key="7">
    <source>
        <dbReference type="ARBA" id="ARBA00035212"/>
    </source>
</evidence>
<evidence type="ECO:0000256" key="3">
    <source>
        <dbReference type="ARBA" id="ARBA00022946"/>
    </source>
</evidence>
<comment type="caution">
    <text evidence="9">The sequence shown here is derived from an EMBL/GenBank/DDBJ whole genome shotgun (WGS) entry which is preliminary data.</text>
</comment>
<protein>
    <recommendedName>
        <fullName evidence="7">Large ribosomal subunit protein uL1m</fullName>
    </recommendedName>
    <alternativeName>
        <fullName evidence="8">39S ribosomal protein L1, mitochondrial</fullName>
    </alternativeName>
</protein>
<keyword evidence="3" id="KW-0809">Transit peptide</keyword>
<dbReference type="Gene3D" id="3.40.50.790">
    <property type="match status" value="1"/>
</dbReference>
<dbReference type="PANTHER" id="PTHR36427">
    <property type="entry name" value="54S RIBOSOMAL PROTEIN L1, MITOCHONDRIAL"/>
    <property type="match status" value="1"/>
</dbReference>
<keyword evidence="6" id="KW-0687">Ribonucleoprotein</keyword>
<sequence length="330" mass="37669">MAAPLCCLRTVVHGCHRHVLKNSCFISPPSPIMNRSWVAVRLFATESAVVKKFIKEKKTSKEPVIRRLTKEQLEEKRKETDRPKPFGLTAWKPSDDVYVARYYPKPIHEPETAIEMLKKFQRLDFTNPAQAVYVKLTLDMKLEKKKKVDPFVGYLHLPFPFIKEPNKVLVFTEEAEEAEIARNGGAAFVGGIELIPQILNDELQADFYIATPDIIAKLNILKNKLRKKFPKTKRGSVGNDVANMIKLFESCYEYMVEEECLVQTKIATLDMPVEHIAANLDALVKDVCKHKPLSFGPFVEKAVLRSATSEALYIDCQKFFPQVVENIDEE</sequence>
<dbReference type="Pfam" id="PF00687">
    <property type="entry name" value="Ribosomal_L1"/>
    <property type="match status" value="1"/>
</dbReference>
<evidence type="ECO:0000256" key="5">
    <source>
        <dbReference type="ARBA" id="ARBA00023128"/>
    </source>
</evidence>
<dbReference type="GO" id="GO:0005743">
    <property type="term" value="C:mitochondrial inner membrane"/>
    <property type="evidence" value="ECO:0007669"/>
    <property type="project" value="UniProtKB-ARBA"/>
</dbReference>
<dbReference type="FunFam" id="3.40.50.790:FF:000003">
    <property type="entry name" value="39S ribosomal protein L1, mitochondrial"/>
    <property type="match status" value="1"/>
</dbReference>
<keyword evidence="10" id="KW-1185">Reference proteome</keyword>
<dbReference type="InterPro" id="IPR023674">
    <property type="entry name" value="Ribosomal_uL1-like"/>
</dbReference>
<dbReference type="SUPFAM" id="SSF56808">
    <property type="entry name" value="Ribosomal protein L1"/>
    <property type="match status" value="1"/>
</dbReference>
<reference evidence="9" key="1">
    <citation type="thesis" date="2020" institute="ProQuest LLC" country="789 East Eisenhower Parkway, Ann Arbor, MI, USA">
        <title>Comparative Genomics and Chromosome Evolution.</title>
        <authorList>
            <person name="Mudd A.B."/>
        </authorList>
    </citation>
    <scope>NUCLEOTIDE SEQUENCE</scope>
    <source>
        <strain evidence="9">237g6f4</strain>
        <tissue evidence="9">Blood</tissue>
    </source>
</reference>
<comment type="similarity">
    <text evidence="2">Belongs to the universal ribosomal protein uL1 family.</text>
</comment>
<dbReference type="PANTHER" id="PTHR36427:SF3">
    <property type="entry name" value="LARGE RIBOSOMAL SUBUNIT PROTEIN UL1M"/>
    <property type="match status" value="1"/>
</dbReference>
<evidence type="ECO:0000256" key="2">
    <source>
        <dbReference type="ARBA" id="ARBA00010531"/>
    </source>
</evidence>
<dbReference type="GO" id="GO:0005840">
    <property type="term" value="C:ribosome"/>
    <property type="evidence" value="ECO:0007669"/>
    <property type="project" value="UniProtKB-KW"/>
</dbReference>
<evidence type="ECO:0000256" key="8">
    <source>
        <dbReference type="ARBA" id="ARBA00077483"/>
    </source>
</evidence>
<keyword evidence="5" id="KW-0496">Mitochondrion</keyword>
<keyword evidence="4" id="KW-0689">Ribosomal protein</keyword>